<gene>
    <name evidence="1" type="ORF">BOX37_06170</name>
</gene>
<sequence length="114" mass="12328">MPDSADQAPDHAHSDAATASRVAKARRLAAYAWSREISGAELLALPASTLRKLARAAETNPPSTGETWQVVADLLDQKDAWAARNPGHPAAVRTHADEKLMWVKPPVKPWAEES</sequence>
<dbReference type="RefSeq" id="WP_071926809.1">
    <property type="nucleotide sequence ID" value="NZ_CP018082.1"/>
</dbReference>
<dbReference type="Proteomes" id="UP000183810">
    <property type="component" value="Chromosome"/>
</dbReference>
<protein>
    <submittedName>
        <fullName evidence="1">Uncharacterized protein</fullName>
    </submittedName>
</protein>
<dbReference type="KEGG" id="nsl:BOX37_06170"/>
<evidence type="ECO:0000313" key="1">
    <source>
        <dbReference type="EMBL" id="APE33624.1"/>
    </source>
</evidence>
<keyword evidence="2" id="KW-1185">Reference proteome</keyword>
<name>A0A1J0VNL2_9NOCA</name>
<evidence type="ECO:0000313" key="2">
    <source>
        <dbReference type="Proteomes" id="UP000183810"/>
    </source>
</evidence>
<accession>A0A1J0VNL2</accession>
<dbReference type="EMBL" id="CP018082">
    <property type="protein sequence ID" value="APE33624.1"/>
    <property type="molecule type" value="Genomic_DNA"/>
</dbReference>
<reference evidence="1" key="1">
    <citation type="submission" date="2016-11" db="EMBL/GenBank/DDBJ databases">
        <authorList>
            <person name="Jaros S."/>
            <person name="Januszkiewicz K."/>
            <person name="Wedrychowicz H."/>
        </authorList>
    </citation>
    <scope>NUCLEOTIDE SEQUENCE [LARGE SCALE GENOMIC DNA]</scope>
    <source>
        <strain evidence="1">Y48</strain>
    </source>
</reference>
<organism evidence="1 2">
    <name type="scientific">Nocardia mangyaensis</name>
    <dbReference type="NCBI Taxonomy" id="2213200"/>
    <lineage>
        <taxon>Bacteria</taxon>
        <taxon>Bacillati</taxon>
        <taxon>Actinomycetota</taxon>
        <taxon>Actinomycetes</taxon>
        <taxon>Mycobacteriales</taxon>
        <taxon>Nocardiaceae</taxon>
        <taxon>Nocardia</taxon>
    </lineage>
</organism>
<proteinExistence type="predicted"/>
<dbReference type="OrthoDB" id="4558385at2"/>
<dbReference type="AlphaFoldDB" id="A0A1J0VNL2"/>